<organism evidence="2 4">
    <name type="scientific">Endobacter medicaginis</name>
    <dbReference type="NCBI Taxonomy" id="1181271"/>
    <lineage>
        <taxon>Bacteria</taxon>
        <taxon>Pseudomonadati</taxon>
        <taxon>Pseudomonadota</taxon>
        <taxon>Alphaproteobacteria</taxon>
        <taxon>Acetobacterales</taxon>
        <taxon>Acetobacteraceae</taxon>
        <taxon>Endobacter</taxon>
    </lineage>
</organism>
<reference evidence="1 3" key="2">
    <citation type="submission" date="2020-08" db="EMBL/GenBank/DDBJ databases">
        <title>Genomic Encyclopedia of Type Strains, Phase III (KMG-III): the genomes of soil and plant-associated and newly described type strains.</title>
        <authorList>
            <person name="Whitman W."/>
        </authorList>
    </citation>
    <scope>NUCLEOTIDE SEQUENCE [LARGE SCALE GENOMIC DNA]</scope>
    <source>
        <strain evidence="1 3">CECT 8088</strain>
    </source>
</reference>
<dbReference type="EMBL" id="JABXXQ010000072">
    <property type="protein sequence ID" value="NVN29823.1"/>
    <property type="molecule type" value="Genomic_DNA"/>
</dbReference>
<evidence type="ECO:0000313" key="4">
    <source>
        <dbReference type="Proteomes" id="UP000565205"/>
    </source>
</evidence>
<gene>
    <name evidence="1" type="ORF">FHR90_003301</name>
    <name evidence="2" type="ORF">HUK83_05670</name>
</gene>
<proteinExistence type="predicted"/>
<protein>
    <submittedName>
        <fullName evidence="2">Uncharacterized protein</fullName>
    </submittedName>
</protein>
<comment type="caution">
    <text evidence="2">The sequence shown here is derived from an EMBL/GenBank/DDBJ whole genome shotgun (WGS) entry which is preliminary data.</text>
</comment>
<sequence length="348" mass="34904">MTYNPNFVAGSILHAADLNGAFNAVESDISANTSAIAAVQTTASAANAAASAASAAAAAAQATANAAVPSSALGVSVATLSGGSLPVSQLPSSGIVTSINGKTGAVTSSPADYQLAVDTSSPKPVLNTFTLLTSSAYPPVAGSLTDAGDCLLLSNVSNSGYNSSYKFTAVGAFKAIRSIDQVVMVCEPDPNWSVNGNNGSLTYGPQLGLGLLLSSGTKIYCPLGVFMSTGGNYFWTGGYGQQGTQSGSNLNAADCTNGGTASAMKFLALKRLWFRVSGIQSGNLVVSGSVDGRIWYQGPGTSQTGISGISHVGFYGICATSVSPPVPNVSKIIGWAQFDSSGNAITAY</sequence>
<evidence type="ECO:0000313" key="3">
    <source>
        <dbReference type="Proteomes" id="UP000557688"/>
    </source>
</evidence>
<dbReference type="AlphaFoldDB" id="A0A850NJN1"/>
<evidence type="ECO:0000313" key="1">
    <source>
        <dbReference type="EMBL" id="MBB3175445.1"/>
    </source>
</evidence>
<dbReference type="EMBL" id="JACHXV010000033">
    <property type="protein sequence ID" value="MBB3175445.1"/>
    <property type="molecule type" value="Genomic_DNA"/>
</dbReference>
<name>A0A850NJN1_9PROT</name>
<reference evidence="2 4" key="1">
    <citation type="submission" date="2020-06" db="EMBL/GenBank/DDBJ databases">
        <title>Description of novel acetic acid bacteria.</title>
        <authorList>
            <person name="Sombolestani A."/>
        </authorList>
    </citation>
    <scope>NUCLEOTIDE SEQUENCE [LARGE SCALE GENOMIC DNA]</scope>
    <source>
        <strain evidence="2 4">LMG 26838</strain>
    </source>
</reference>
<accession>A0A850NJN1</accession>
<dbReference type="Proteomes" id="UP000565205">
    <property type="component" value="Unassembled WGS sequence"/>
</dbReference>
<dbReference type="RefSeq" id="WP_176622841.1">
    <property type="nucleotide sequence ID" value="NZ_JABXXQ010000072.1"/>
</dbReference>
<keyword evidence="3" id="KW-1185">Reference proteome</keyword>
<dbReference type="Proteomes" id="UP000557688">
    <property type="component" value="Unassembled WGS sequence"/>
</dbReference>
<evidence type="ECO:0000313" key="2">
    <source>
        <dbReference type="EMBL" id="NVN29823.1"/>
    </source>
</evidence>